<name>A0ABU4AJC7_9HYPH</name>
<gene>
    <name evidence="1" type="ORF">R2G56_08635</name>
</gene>
<organism evidence="1 2">
    <name type="scientific">Nitratireductor aquimarinus</name>
    <dbReference type="NCBI Taxonomy" id="889300"/>
    <lineage>
        <taxon>Bacteria</taxon>
        <taxon>Pseudomonadati</taxon>
        <taxon>Pseudomonadota</taxon>
        <taxon>Alphaproteobacteria</taxon>
        <taxon>Hyphomicrobiales</taxon>
        <taxon>Phyllobacteriaceae</taxon>
        <taxon>Nitratireductor</taxon>
    </lineage>
</organism>
<reference evidence="1 2" key="1">
    <citation type="submission" date="2023-10" db="EMBL/GenBank/DDBJ databases">
        <authorList>
            <person name="Venkata Ramana C."/>
            <person name="Sasikala C."/>
            <person name="Dhurka M."/>
        </authorList>
    </citation>
    <scope>NUCLEOTIDE SEQUENCE [LARGE SCALE GENOMIC DNA]</scope>
    <source>
        <strain evidence="1 2">KCTC 32151</strain>
    </source>
</reference>
<keyword evidence="2" id="KW-1185">Reference proteome</keyword>
<dbReference type="EMBL" id="JAWLIP010000003">
    <property type="protein sequence ID" value="MDV6226349.1"/>
    <property type="molecule type" value="Genomic_DNA"/>
</dbReference>
<evidence type="ECO:0000313" key="2">
    <source>
        <dbReference type="Proteomes" id="UP001185659"/>
    </source>
</evidence>
<dbReference type="Proteomes" id="UP001185659">
    <property type="component" value="Unassembled WGS sequence"/>
</dbReference>
<proteinExistence type="predicted"/>
<comment type="caution">
    <text evidence="1">The sequence shown here is derived from an EMBL/GenBank/DDBJ whole genome shotgun (WGS) entry which is preliminary data.</text>
</comment>
<protein>
    <submittedName>
        <fullName evidence="1">Uncharacterized protein</fullName>
    </submittedName>
</protein>
<evidence type="ECO:0000313" key="1">
    <source>
        <dbReference type="EMBL" id="MDV6226349.1"/>
    </source>
</evidence>
<sequence length="125" mass="14024">MRSEFRGLAEELMGEVDPVMAEPVRFSFMKDGMLDTGREQRAIEAVLRIGGGKETSAAGSQTRSWRTRISAQRGELHVDRIAYPDLVVHVGDRVQATERSGKPWFEVLGVDDRHMTRLVVQLGEV</sequence>
<dbReference type="RefSeq" id="WP_317561025.1">
    <property type="nucleotide sequence ID" value="NZ_JAWLIP010000003.1"/>
</dbReference>
<accession>A0ABU4AJC7</accession>